<evidence type="ECO:0000313" key="2">
    <source>
        <dbReference type="EMBL" id="KLO10345.1"/>
    </source>
</evidence>
<gene>
    <name evidence="2" type="ORF">SCHPADRAFT_942940</name>
</gene>
<dbReference type="EMBL" id="KQ086029">
    <property type="protein sequence ID" value="KLO10345.1"/>
    <property type="molecule type" value="Genomic_DNA"/>
</dbReference>
<feature type="compositionally biased region" description="Basic residues" evidence="1">
    <location>
        <begin position="71"/>
        <end position="80"/>
    </location>
</feature>
<proteinExistence type="predicted"/>
<feature type="compositionally biased region" description="Basic and acidic residues" evidence="1">
    <location>
        <begin position="54"/>
        <end position="70"/>
    </location>
</feature>
<keyword evidence="3" id="KW-1185">Reference proteome</keyword>
<reference evidence="2 3" key="1">
    <citation type="submission" date="2015-04" db="EMBL/GenBank/DDBJ databases">
        <title>Complete genome sequence of Schizopora paradoxa KUC8140, a cosmopolitan wood degrader in East Asia.</title>
        <authorList>
            <consortium name="DOE Joint Genome Institute"/>
            <person name="Min B."/>
            <person name="Park H."/>
            <person name="Jang Y."/>
            <person name="Kim J.-J."/>
            <person name="Kim K.H."/>
            <person name="Pangilinan J."/>
            <person name="Lipzen A."/>
            <person name="Riley R."/>
            <person name="Grigoriev I.V."/>
            <person name="Spatafora J.W."/>
            <person name="Choi I.-G."/>
        </authorList>
    </citation>
    <scope>NUCLEOTIDE SEQUENCE [LARGE SCALE GENOMIC DNA]</scope>
    <source>
        <strain evidence="2 3">KUC8140</strain>
    </source>
</reference>
<organism evidence="2 3">
    <name type="scientific">Schizopora paradoxa</name>
    <dbReference type="NCBI Taxonomy" id="27342"/>
    <lineage>
        <taxon>Eukaryota</taxon>
        <taxon>Fungi</taxon>
        <taxon>Dikarya</taxon>
        <taxon>Basidiomycota</taxon>
        <taxon>Agaricomycotina</taxon>
        <taxon>Agaricomycetes</taxon>
        <taxon>Hymenochaetales</taxon>
        <taxon>Schizoporaceae</taxon>
        <taxon>Schizopora</taxon>
    </lineage>
</organism>
<feature type="region of interest" description="Disordered" evidence="1">
    <location>
        <begin position="28"/>
        <end position="97"/>
    </location>
</feature>
<sequence>MTPPTRAYAVIKEEIKCEDVLVKQEFLEKPKIESHLPSPPPTDDEKDGDYIDVQDAKGSKKRKAGAEGRVKGAKRPKTTHKVKDVKPPPTDPSTWRASRQPFNASITKGDAVQQYRLDRNKDFSKLKPREYITRAGYTALLFWVRDIERIAWAKHGSPEGFDYYISKLRETYNKKNAKTPQKKPFCEPAQYIDRFTAIMRRYDQEMATLKEYFPTWLWRLIQSHLEDTRIRWVVPVYDEYYDIEEAESMVAKVRVFRQQLKQGKIKYPLRPFDPVPESASFTALKGLLDNAPGRHGFNWDDPPEGIETYEDHELNGWHDWTKKLQREVDVALEAVIAEHGGRYNLQARWMVYDTYVQCVKGPVYLAENSWRWKSFWIDDAKRVLDNGRLLGETL</sequence>
<dbReference type="AlphaFoldDB" id="A0A0H2REQ0"/>
<protein>
    <submittedName>
        <fullName evidence="2">Uncharacterized protein</fullName>
    </submittedName>
</protein>
<accession>A0A0H2REQ0</accession>
<name>A0A0H2REQ0_9AGAM</name>
<dbReference type="OrthoDB" id="3058642at2759"/>
<dbReference type="InParanoid" id="A0A0H2REQ0"/>
<evidence type="ECO:0000313" key="3">
    <source>
        <dbReference type="Proteomes" id="UP000053477"/>
    </source>
</evidence>
<feature type="compositionally biased region" description="Acidic residues" evidence="1">
    <location>
        <begin position="42"/>
        <end position="52"/>
    </location>
</feature>
<evidence type="ECO:0000256" key="1">
    <source>
        <dbReference type="SAM" id="MobiDB-lite"/>
    </source>
</evidence>
<dbReference type="Proteomes" id="UP000053477">
    <property type="component" value="Unassembled WGS sequence"/>
</dbReference>
<dbReference type="CDD" id="cd21075">
    <property type="entry name" value="DBD_XPA-like"/>
    <property type="match status" value="1"/>
</dbReference>